<comment type="caution">
    <text evidence="2">The sequence shown here is derived from an EMBL/GenBank/DDBJ whole genome shotgun (WGS) entry which is preliminary data.</text>
</comment>
<keyword evidence="3" id="KW-1185">Reference proteome</keyword>
<evidence type="ECO:0000256" key="1">
    <source>
        <dbReference type="SAM" id="MobiDB-lite"/>
    </source>
</evidence>
<name>A0ABW0P2Q0_9HYPH</name>
<feature type="region of interest" description="Disordered" evidence="1">
    <location>
        <begin position="1"/>
        <end position="27"/>
    </location>
</feature>
<proteinExistence type="predicted"/>
<organism evidence="2 3">
    <name type="scientific">Bosea massiliensis</name>
    <dbReference type="NCBI Taxonomy" id="151419"/>
    <lineage>
        <taxon>Bacteria</taxon>
        <taxon>Pseudomonadati</taxon>
        <taxon>Pseudomonadota</taxon>
        <taxon>Alphaproteobacteria</taxon>
        <taxon>Hyphomicrobiales</taxon>
        <taxon>Boseaceae</taxon>
        <taxon>Bosea</taxon>
    </lineage>
</organism>
<reference evidence="3" key="1">
    <citation type="journal article" date="2019" name="Int. J. Syst. Evol. Microbiol.">
        <title>The Global Catalogue of Microorganisms (GCM) 10K type strain sequencing project: providing services to taxonomists for standard genome sequencing and annotation.</title>
        <authorList>
            <consortium name="The Broad Institute Genomics Platform"/>
            <consortium name="The Broad Institute Genome Sequencing Center for Infectious Disease"/>
            <person name="Wu L."/>
            <person name="Ma J."/>
        </authorList>
    </citation>
    <scope>NUCLEOTIDE SEQUENCE [LARGE SCALE GENOMIC DNA]</scope>
    <source>
        <strain evidence="3">CCUG 43117</strain>
    </source>
</reference>
<evidence type="ECO:0000313" key="3">
    <source>
        <dbReference type="Proteomes" id="UP001596060"/>
    </source>
</evidence>
<evidence type="ECO:0000313" key="2">
    <source>
        <dbReference type="EMBL" id="MFC5506971.1"/>
    </source>
</evidence>
<protein>
    <submittedName>
        <fullName evidence="2">Uncharacterized protein</fullName>
    </submittedName>
</protein>
<sequence>MRRQSRNLQGKEDRADELAGQPPRPAIDSIADLRDRKIVLEYIDPDLIGAAELDAIESYFGDLVVQVFDR</sequence>
<gene>
    <name evidence="2" type="ORF">ACFPN9_17155</name>
</gene>
<dbReference type="EMBL" id="JBHSLU010000058">
    <property type="protein sequence ID" value="MFC5506971.1"/>
    <property type="molecule type" value="Genomic_DNA"/>
</dbReference>
<dbReference type="RefSeq" id="WP_377817294.1">
    <property type="nucleotide sequence ID" value="NZ_JBHSLU010000058.1"/>
</dbReference>
<dbReference type="Proteomes" id="UP001596060">
    <property type="component" value="Unassembled WGS sequence"/>
</dbReference>
<accession>A0ABW0P2Q0</accession>